<evidence type="ECO:0000256" key="6">
    <source>
        <dbReference type="ARBA" id="ARBA00023065"/>
    </source>
</evidence>
<feature type="transmembrane region" description="Helical" evidence="9">
    <location>
        <begin position="295"/>
        <end position="318"/>
    </location>
</feature>
<keyword evidence="4 9" id="KW-0812">Transmembrane</keyword>
<evidence type="ECO:0000256" key="3">
    <source>
        <dbReference type="ARBA" id="ARBA00022475"/>
    </source>
</evidence>
<evidence type="ECO:0000256" key="4">
    <source>
        <dbReference type="ARBA" id="ARBA00022692"/>
    </source>
</evidence>
<feature type="transmembrane region" description="Helical" evidence="9">
    <location>
        <begin position="205"/>
        <end position="224"/>
    </location>
</feature>
<keyword evidence="5 9" id="KW-1133">Transmembrane helix</keyword>
<accession>A0ABD0LI56</accession>
<comment type="caution">
    <text evidence="11">The sequence shown here is derived from an EMBL/GenBank/DDBJ whole genome shotgun (WGS) entry which is preliminary data.</text>
</comment>
<keyword evidence="6 9" id="KW-0406">Ion transport</keyword>
<dbReference type="GO" id="GO:0005886">
    <property type="term" value="C:plasma membrane"/>
    <property type="evidence" value="ECO:0007669"/>
    <property type="project" value="UniProtKB-SubCell"/>
</dbReference>
<protein>
    <recommendedName>
        <fullName evidence="9">Innexin</fullName>
    </recommendedName>
</protein>
<dbReference type="PANTHER" id="PTHR11893:SF36">
    <property type="entry name" value="INNEXIN-5"/>
    <property type="match status" value="1"/>
</dbReference>
<evidence type="ECO:0000256" key="5">
    <source>
        <dbReference type="ARBA" id="ARBA00022989"/>
    </source>
</evidence>
<evidence type="ECO:0000256" key="8">
    <source>
        <dbReference type="ARBA" id="ARBA00023303"/>
    </source>
</evidence>
<reference evidence="11 12" key="1">
    <citation type="journal article" date="2023" name="Sci. Data">
        <title>Genome assembly of the Korean intertidal mud-creeper Batillaria attramentaria.</title>
        <authorList>
            <person name="Patra A.K."/>
            <person name="Ho P.T."/>
            <person name="Jun S."/>
            <person name="Lee S.J."/>
            <person name="Kim Y."/>
            <person name="Won Y.J."/>
        </authorList>
    </citation>
    <scope>NUCLEOTIDE SEQUENCE [LARGE SCALE GENOMIC DNA]</scope>
    <source>
        <strain evidence="11">Wonlab-2016</strain>
    </source>
</reference>
<evidence type="ECO:0000256" key="10">
    <source>
        <dbReference type="SAM" id="MobiDB-lite"/>
    </source>
</evidence>
<evidence type="ECO:0000313" key="11">
    <source>
        <dbReference type="EMBL" id="KAK7499160.1"/>
    </source>
</evidence>
<organism evidence="11 12">
    <name type="scientific">Batillaria attramentaria</name>
    <dbReference type="NCBI Taxonomy" id="370345"/>
    <lineage>
        <taxon>Eukaryota</taxon>
        <taxon>Metazoa</taxon>
        <taxon>Spiralia</taxon>
        <taxon>Lophotrochozoa</taxon>
        <taxon>Mollusca</taxon>
        <taxon>Gastropoda</taxon>
        <taxon>Caenogastropoda</taxon>
        <taxon>Sorbeoconcha</taxon>
        <taxon>Cerithioidea</taxon>
        <taxon>Batillariidae</taxon>
        <taxon>Batillaria</taxon>
    </lineage>
</organism>
<dbReference type="Pfam" id="PF00876">
    <property type="entry name" value="Innexin"/>
    <property type="match status" value="1"/>
</dbReference>
<sequence length="425" mass="48348">MDTLNSLSFRDKLSTDDTTDNLVHNVAVHVLVAFSIIAGLHEYSGSAIDCLAASRDGTVKEHMKSHVDEFCMTQTLYYYPRFWEDQVLPTLLDMAGTGKVKAGIAGSADEELQTTEINHLLAVAFMLQAIILKIPHLIWGEMSRGAGINIKHIVTQLNDAQFKEGSKQTSHLATIANTLIQLERQGRAGLRHRCRVRCRAVLRKYRLFALYMLVKCLYIIAIVYQIRLLHIFFKFNFVSFGSALLVAYSTDQHTPQAEDFPRVVLCRFRSPTISMPPHGVWVQCVLKFNMFLENFLLVEWVGLLVLLLLSVVSMMTWVGKILSSRTRLYFIADLLSTGVQPAVQAPVTTEEIPSDDHTPSKRNSERKELDWEMELRDEEKLRSFTHHFLSVEGVFVLRLLKINCEPLLVAELTRCLYTVFSREAV</sequence>
<comment type="similarity">
    <text evidence="9">Belongs to the pannexin family.</text>
</comment>
<evidence type="ECO:0000313" key="12">
    <source>
        <dbReference type="Proteomes" id="UP001519460"/>
    </source>
</evidence>
<keyword evidence="3" id="KW-1003">Cell membrane</keyword>
<feature type="region of interest" description="Disordered" evidence="10">
    <location>
        <begin position="346"/>
        <end position="366"/>
    </location>
</feature>
<keyword evidence="7 9" id="KW-0472">Membrane</keyword>
<dbReference type="AlphaFoldDB" id="A0ABD0LI56"/>
<comment type="subcellular location">
    <subcellularLocation>
        <location evidence="1 9">Cell membrane</location>
        <topology evidence="1 9">Multi-pass membrane protein</topology>
    </subcellularLocation>
</comment>
<dbReference type="EMBL" id="JACVVK020000046">
    <property type="protein sequence ID" value="KAK7499160.1"/>
    <property type="molecule type" value="Genomic_DNA"/>
</dbReference>
<dbReference type="PROSITE" id="PS51013">
    <property type="entry name" value="PANNEXIN"/>
    <property type="match status" value="1"/>
</dbReference>
<dbReference type="GO" id="GO:0034220">
    <property type="term" value="P:monoatomic ion transmembrane transport"/>
    <property type="evidence" value="ECO:0007669"/>
    <property type="project" value="UniProtKB-KW"/>
</dbReference>
<proteinExistence type="inferred from homology"/>
<evidence type="ECO:0000256" key="1">
    <source>
        <dbReference type="ARBA" id="ARBA00004651"/>
    </source>
</evidence>
<evidence type="ECO:0000256" key="9">
    <source>
        <dbReference type="RuleBase" id="RU010713"/>
    </source>
</evidence>
<evidence type="ECO:0000256" key="7">
    <source>
        <dbReference type="ARBA" id="ARBA00023136"/>
    </source>
</evidence>
<name>A0ABD0LI56_9CAEN</name>
<dbReference type="Proteomes" id="UP001519460">
    <property type="component" value="Unassembled WGS sequence"/>
</dbReference>
<keyword evidence="2 9" id="KW-0813">Transport</keyword>
<dbReference type="GO" id="GO:0005921">
    <property type="term" value="C:gap junction"/>
    <property type="evidence" value="ECO:0007669"/>
    <property type="project" value="UniProtKB-UniRule"/>
</dbReference>
<dbReference type="InterPro" id="IPR000990">
    <property type="entry name" value="Innexin"/>
</dbReference>
<keyword evidence="12" id="KW-1185">Reference proteome</keyword>
<feature type="compositionally biased region" description="Basic and acidic residues" evidence="10">
    <location>
        <begin position="354"/>
        <end position="366"/>
    </location>
</feature>
<comment type="function">
    <text evidence="9">Structural component of the gap junctions.</text>
</comment>
<dbReference type="PANTHER" id="PTHR11893">
    <property type="entry name" value="INNEXIN"/>
    <property type="match status" value="1"/>
</dbReference>
<evidence type="ECO:0000256" key="2">
    <source>
        <dbReference type="ARBA" id="ARBA00022448"/>
    </source>
</evidence>
<comment type="caution">
    <text evidence="9">Lacks conserved residue(s) required for the propagation of feature annotation.</text>
</comment>
<gene>
    <name evidence="9" type="primary">inx</name>
    <name evidence="11" type="ORF">BaRGS_00009707</name>
</gene>
<dbReference type="PRINTS" id="PR01262">
    <property type="entry name" value="INNEXIN"/>
</dbReference>
<keyword evidence="8 9" id="KW-0407">Ion channel</keyword>